<dbReference type="Proteomes" id="UP000271705">
    <property type="component" value="Unassembled WGS sequence"/>
</dbReference>
<protein>
    <recommendedName>
        <fullName evidence="4">Lipoprotein</fullName>
    </recommendedName>
</protein>
<reference evidence="2 3" key="1">
    <citation type="submission" date="2018-12" db="EMBL/GenBank/DDBJ databases">
        <authorList>
            <person name="Kartti S."/>
            <person name="Manni A."/>
            <person name="Chemao El Fihri M.W."/>
            <person name="Laamarti M."/>
            <person name="Temsamani L."/>
            <person name="El Jamali J.E."/>
            <person name="Ouadghiri M."/>
            <person name="Ibrahimi A."/>
            <person name="Filati-Maltouf A."/>
        </authorList>
    </citation>
    <scope>NUCLEOTIDE SEQUENCE [LARGE SCALE GENOMIC DNA]</scope>
    <source>
        <strain evidence="2 3">MDMC339</strain>
    </source>
</reference>
<dbReference type="AlphaFoldDB" id="A0A3S0HSA7"/>
<evidence type="ECO:0000313" key="2">
    <source>
        <dbReference type="EMBL" id="RTQ83418.1"/>
    </source>
</evidence>
<keyword evidence="1" id="KW-0732">Signal</keyword>
<feature type="signal peptide" evidence="1">
    <location>
        <begin position="1"/>
        <end position="19"/>
    </location>
</feature>
<proteinExistence type="predicted"/>
<dbReference type="EMBL" id="RXLZ01000102">
    <property type="protein sequence ID" value="RTQ83418.1"/>
    <property type="molecule type" value="Genomic_DNA"/>
</dbReference>
<dbReference type="RefSeq" id="WP_126930545.1">
    <property type="nucleotide sequence ID" value="NZ_RXLZ01000102.1"/>
</dbReference>
<feature type="chain" id="PRO_5018730440" description="Lipoprotein" evidence="1">
    <location>
        <begin position="20"/>
        <end position="107"/>
    </location>
</feature>
<comment type="caution">
    <text evidence="2">The sequence shown here is derived from an EMBL/GenBank/DDBJ whole genome shotgun (WGS) entry which is preliminary data.</text>
</comment>
<organism evidence="2 3">
    <name type="scientific">Stenotrophomonas maltophilia</name>
    <name type="common">Pseudomonas maltophilia</name>
    <name type="synonym">Xanthomonas maltophilia</name>
    <dbReference type="NCBI Taxonomy" id="40324"/>
    <lineage>
        <taxon>Bacteria</taxon>
        <taxon>Pseudomonadati</taxon>
        <taxon>Pseudomonadota</taxon>
        <taxon>Gammaproteobacteria</taxon>
        <taxon>Lysobacterales</taxon>
        <taxon>Lysobacteraceae</taxon>
        <taxon>Stenotrophomonas</taxon>
        <taxon>Stenotrophomonas maltophilia group</taxon>
    </lineage>
</organism>
<evidence type="ECO:0000313" key="3">
    <source>
        <dbReference type="Proteomes" id="UP000271705"/>
    </source>
</evidence>
<dbReference type="PROSITE" id="PS51257">
    <property type="entry name" value="PROKAR_LIPOPROTEIN"/>
    <property type="match status" value="1"/>
</dbReference>
<evidence type="ECO:0008006" key="4">
    <source>
        <dbReference type="Google" id="ProtNLM"/>
    </source>
</evidence>
<name>A0A3S0HSA7_STEMA</name>
<sequence>MKIVRTILIAAITAPGLSACGSSQPSNQEAQDAITTLFTQASNGAMTVTGFRDFKLTGCHKADPDDGVVCDVGGSVVVSIVGTEQVRPFVEPVRFSKASGTWTAHKR</sequence>
<evidence type="ECO:0000256" key="1">
    <source>
        <dbReference type="SAM" id="SignalP"/>
    </source>
</evidence>
<accession>A0A3S0HSA7</accession>
<gene>
    <name evidence="2" type="ORF">EKL94_21320</name>
</gene>